<keyword evidence="5" id="KW-1185">Reference proteome</keyword>
<dbReference type="InterPro" id="IPR009057">
    <property type="entry name" value="Homeodomain-like_sf"/>
</dbReference>
<dbReference type="GO" id="GO:0003677">
    <property type="term" value="F:DNA binding"/>
    <property type="evidence" value="ECO:0007669"/>
    <property type="project" value="UniProtKB-UniRule"/>
</dbReference>
<dbReference type="PANTHER" id="PTHR43479">
    <property type="entry name" value="ACREF/ENVCD OPERON REPRESSOR-RELATED"/>
    <property type="match status" value="1"/>
</dbReference>
<dbReference type="Pfam" id="PF21313">
    <property type="entry name" value="EthR_C"/>
    <property type="match status" value="1"/>
</dbReference>
<dbReference type="InterPro" id="IPR050624">
    <property type="entry name" value="HTH-type_Tx_Regulator"/>
</dbReference>
<dbReference type="Gene3D" id="1.10.10.60">
    <property type="entry name" value="Homeodomain-like"/>
    <property type="match status" value="1"/>
</dbReference>
<proteinExistence type="predicted"/>
<dbReference type="PROSITE" id="PS50977">
    <property type="entry name" value="HTH_TETR_2"/>
    <property type="match status" value="1"/>
</dbReference>
<dbReference type="AlphaFoldDB" id="A0A4R2P2K4"/>
<dbReference type="PANTHER" id="PTHR43479:SF7">
    <property type="entry name" value="TETR-FAMILY TRANSCRIPTIONAL REGULATOR"/>
    <property type="match status" value="1"/>
</dbReference>
<organism evidence="4 5">
    <name type="scientific">Scopulibacillus darangshiensis</name>
    <dbReference type="NCBI Taxonomy" id="442528"/>
    <lineage>
        <taxon>Bacteria</taxon>
        <taxon>Bacillati</taxon>
        <taxon>Bacillota</taxon>
        <taxon>Bacilli</taxon>
        <taxon>Bacillales</taxon>
        <taxon>Sporolactobacillaceae</taxon>
        <taxon>Scopulibacillus</taxon>
    </lineage>
</organism>
<evidence type="ECO:0000256" key="1">
    <source>
        <dbReference type="ARBA" id="ARBA00023125"/>
    </source>
</evidence>
<dbReference type="OrthoDB" id="2720430at2"/>
<evidence type="ECO:0000313" key="4">
    <source>
        <dbReference type="EMBL" id="TCP28953.1"/>
    </source>
</evidence>
<accession>A0A4R2P2K4</accession>
<gene>
    <name evidence="4" type="ORF">EV207_11478</name>
</gene>
<dbReference type="InterPro" id="IPR036271">
    <property type="entry name" value="Tet_transcr_reg_TetR-rel_C_sf"/>
</dbReference>
<dbReference type="SUPFAM" id="SSF48498">
    <property type="entry name" value="Tetracyclin repressor-like, C-terminal domain"/>
    <property type="match status" value="1"/>
</dbReference>
<dbReference type="EMBL" id="SLXK01000014">
    <property type="protein sequence ID" value="TCP28953.1"/>
    <property type="molecule type" value="Genomic_DNA"/>
</dbReference>
<sequence length="206" mass="23913">MTKEPDRLPARKLKSLQTRMKLLAAGSDIFIKEGFQKATISQIIKKAETGYGTAYVHFKNKDDILIVLMDDVMNRFYDIAEFSFEPNTKVEAYGIIEKQVSAFLEMANEERKILKVVEEAIGVSEEVRKKWQTIRERFIERISRDVAFAQKNGLARRDVDCTLVARGWFYANEMYLWDIVRNDRDLLVNDVVHNLTAMYTGGLYIQ</sequence>
<dbReference type="Proteomes" id="UP000295416">
    <property type="component" value="Unassembled WGS sequence"/>
</dbReference>
<dbReference type="InterPro" id="IPR001647">
    <property type="entry name" value="HTH_TetR"/>
</dbReference>
<keyword evidence="1 2" id="KW-0238">DNA-binding</keyword>
<name>A0A4R2P2K4_9BACL</name>
<dbReference type="Pfam" id="PF00440">
    <property type="entry name" value="TetR_N"/>
    <property type="match status" value="1"/>
</dbReference>
<feature type="domain" description="HTH tetR-type" evidence="3">
    <location>
        <begin position="16"/>
        <end position="76"/>
    </location>
</feature>
<dbReference type="PRINTS" id="PR00455">
    <property type="entry name" value="HTHTETR"/>
</dbReference>
<evidence type="ECO:0000313" key="5">
    <source>
        <dbReference type="Proteomes" id="UP000295416"/>
    </source>
</evidence>
<dbReference type="RefSeq" id="WP_132746252.1">
    <property type="nucleotide sequence ID" value="NZ_SLXK01000014.1"/>
</dbReference>
<comment type="caution">
    <text evidence="4">The sequence shown here is derived from an EMBL/GenBank/DDBJ whole genome shotgun (WGS) entry which is preliminary data.</text>
</comment>
<protein>
    <submittedName>
        <fullName evidence="4">TetR family transcriptional regulator</fullName>
    </submittedName>
</protein>
<feature type="DNA-binding region" description="H-T-H motif" evidence="2">
    <location>
        <begin position="39"/>
        <end position="58"/>
    </location>
</feature>
<dbReference type="SUPFAM" id="SSF46689">
    <property type="entry name" value="Homeodomain-like"/>
    <property type="match status" value="1"/>
</dbReference>
<dbReference type="InterPro" id="IPR049397">
    <property type="entry name" value="EthR_C"/>
</dbReference>
<dbReference type="Gene3D" id="1.10.357.10">
    <property type="entry name" value="Tetracycline Repressor, domain 2"/>
    <property type="match status" value="1"/>
</dbReference>
<evidence type="ECO:0000259" key="3">
    <source>
        <dbReference type="PROSITE" id="PS50977"/>
    </source>
</evidence>
<reference evidence="4 5" key="1">
    <citation type="submission" date="2019-03" db="EMBL/GenBank/DDBJ databases">
        <title>Genomic Encyclopedia of Type Strains, Phase IV (KMG-IV): sequencing the most valuable type-strain genomes for metagenomic binning, comparative biology and taxonomic classification.</title>
        <authorList>
            <person name="Goeker M."/>
        </authorList>
    </citation>
    <scope>NUCLEOTIDE SEQUENCE [LARGE SCALE GENOMIC DNA]</scope>
    <source>
        <strain evidence="4 5">DSM 19377</strain>
    </source>
</reference>
<evidence type="ECO:0000256" key="2">
    <source>
        <dbReference type="PROSITE-ProRule" id="PRU00335"/>
    </source>
</evidence>